<dbReference type="KEGG" id="svp:Pan189_10760"/>
<evidence type="ECO:0000313" key="4">
    <source>
        <dbReference type="Proteomes" id="UP000317318"/>
    </source>
</evidence>
<dbReference type="Proteomes" id="UP000317318">
    <property type="component" value="Chromosome"/>
</dbReference>
<keyword evidence="4" id="KW-1185">Reference proteome</keyword>
<keyword evidence="2" id="KW-1133">Transmembrane helix</keyword>
<name>A0A517QYP8_9PLAN</name>
<reference evidence="3 4" key="1">
    <citation type="submission" date="2019-02" db="EMBL/GenBank/DDBJ databases">
        <title>Deep-cultivation of Planctomycetes and their phenomic and genomic characterization uncovers novel biology.</title>
        <authorList>
            <person name="Wiegand S."/>
            <person name="Jogler M."/>
            <person name="Boedeker C."/>
            <person name="Pinto D."/>
            <person name="Vollmers J."/>
            <person name="Rivas-Marin E."/>
            <person name="Kohn T."/>
            <person name="Peeters S.H."/>
            <person name="Heuer A."/>
            <person name="Rast P."/>
            <person name="Oberbeckmann S."/>
            <person name="Bunk B."/>
            <person name="Jeske O."/>
            <person name="Meyerdierks A."/>
            <person name="Storesund J.E."/>
            <person name="Kallscheuer N."/>
            <person name="Luecker S."/>
            <person name="Lage O.M."/>
            <person name="Pohl T."/>
            <person name="Merkel B.J."/>
            <person name="Hornburger P."/>
            <person name="Mueller R.-W."/>
            <person name="Bruemmer F."/>
            <person name="Labrenz M."/>
            <person name="Spormann A.M."/>
            <person name="Op den Camp H."/>
            <person name="Overmann J."/>
            <person name="Amann R."/>
            <person name="Jetten M.S.M."/>
            <person name="Mascher T."/>
            <person name="Medema M.H."/>
            <person name="Devos D.P."/>
            <person name="Kaster A.-K."/>
            <person name="Ovreas L."/>
            <person name="Rohde M."/>
            <person name="Galperin M.Y."/>
            <person name="Jogler C."/>
        </authorList>
    </citation>
    <scope>NUCLEOTIDE SEQUENCE [LARGE SCALE GENOMIC DNA]</scope>
    <source>
        <strain evidence="3 4">Pan189</strain>
    </source>
</reference>
<evidence type="ECO:0000313" key="3">
    <source>
        <dbReference type="EMBL" id="QDT36713.1"/>
    </source>
</evidence>
<keyword evidence="2" id="KW-0472">Membrane</keyword>
<organism evidence="3 4">
    <name type="scientific">Stratiformator vulcanicus</name>
    <dbReference type="NCBI Taxonomy" id="2527980"/>
    <lineage>
        <taxon>Bacteria</taxon>
        <taxon>Pseudomonadati</taxon>
        <taxon>Planctomycetota</taxon>
        <taxon>Planctomycetia</taxon>
        <taxon>Planctomycetales</taxon>
        <taxon>Planctomycetaceae</taxon>
        <taxon>Stratiformator</taxon>
    </lineage>
</organism>
<dbReference type="AlphaFoldDB" id="A0A517QYP8"/>
<sequence length="566" mass="59472">MSTQADQSVVTSRKPRRGTLRSAVFSGAVMLLGMSLAAAQGFEGGGYSGEGGYRPPNVEGGAGGGFGGQYPPQLRPPNVVFDPIESEMGVDPASVDRPVALSHSFVVGEAGTVNLSGGGMPQTGSSNFGVGFNARPDTFFRQASVNFNANENQFVANGGFTANLFEAEGLALGTRLLFGTVVTDNIDNKFHFTNDLYYGQQIPSILGENWYKVGFFIDQQEDLGKLGPSFGLLMNADSRFPITVDAALGFGIGGTQSDIFERTTTFTRVADYDAQLRIGTFLTSNCQVGFSTDYAQWDSPLFDDDDVGYGAFANLTYGTFTWQFDITTTGEEVRGYANLVMGLDGFVFRRGDQPQGSPGSGYGVDGIAWATRPVLRDTTLRIQQFSVTAPLPQAPAPPPVQVGNISPINAVAVFPIRTPGDPTGDANGNGVIDAGESFELDFGFRNNTAQTAQNVSFGLSTATVIGPATQVGLVGDVIGNVAPGQTIVTDDLSDADILVNATAQPGDQIFFQYEVTADGQTQVFQAGPFIVGQIRNGVPVGVGFAGGPPPPPIQLDSPQLSSGSDP</sequence>
<feature type="transmembrane region" description="Helical" evidence="2">
    <location>
        <begin position="20"/>
        <end position="39"/>
    </location>
</feature>
<evidence type="ECO:0000256" key="1">
    <source>
        <dbReference type="SAM" id="MobiDB-lite"/>
    </source>
</evidence>
<evidence type="ECO:0000256" key="2">
    <source>
        <dbReference type="SAM" id="Phobius"/>
    </source>
</evidence>
<accession>A0A517QYP8</accession>
<gene>
    <name evidence="3" type="ORF">Pan189_10760</name>
</gene>
<feature type="region of interest" description="Disordered" evidence="1">
    <location>
        <begin position="53"/>
        <end position="75"/>
    </location>
</feature>
<dbReference type="RefSeq" id="WP_145362896.1">
    <property type="nucleotide sequence ID" value="NZ_CP036268.1"/>
</dbReference>
<feature type="region of interest" description="Disordered" evidence="1">
    <location>
        <begin position="543"/>
        <end position="566"/>
    </location>
</feature>
<evidence type="ECO:0008006" key="5">
    <source>
        <dbReference type="Google" id="ProtNLM"/>
    </source>
</evidence>
<dbReference type="EMBL" id="CP036268">
    <property type="protein sequence ID" value="QDT36713.1"/>
    <property type="molecule type" value="Genomic_DNA"/>
</dbReference>
<protein>
    <recommendedName>
        <fullName evidence="5">Inverse autotransporter beta-domain domain-containing protein</fullName>
    </recommendedName>
</protein>
<feature type="compositionally biased region" description="Polar residues" evidence="1">
    <location>
        <begin position="556"/>
        <end position="566"/>
    </location>
</feature>
<proteinExistence type="predicted"/>
<keyword evidence="2" id="KW-0812">Transmembrane</keyword>